<comment type="similarity">
    <text evidence="1">Belongs to the SIS family. PHI subfamily.</text>
</comment>
<dbReference type="InterPro" id="IPR001347">
    <property type="entry name" value="SIS_dom"/>
</dbReference>
<dbReference type="Gene3D" id="3.40.50.10490">
    <property type="entry name" value="Glucose-6-phosphate isomerase like protein, domain 1"/>
    <property type="match status" value="1"/>
</dbReference>
<dbReference type="AlphaFoldDB" id="A0A484F4A1"/>
<dbReference type="InterPro" id="IPR046348">
    <property type="entry name" value="SIS_dom_sf"/>
</dbReference>
<dbReference type="CDD" id="cd05005">
    <property type="entry name" value="SIS_PHI"/>
    <property type="match status" value="1"/>
</dbReference>
<dbReference type="PANTHER" id="PTHR43443:SF1">
    <property type="entry name" value="3-HEXULOSE-6-PHOSPHATE ISOMERASE"/>
    <property type="match status" value="1"/>
</dbReference>
<dbReference type="SUPFAM" id="SSF53697">
    <property type="entry name" value="SIS domain"/>
    <property type="match status" value="1"/>
</dbReference>
<accession>A0A484F4A1</accession>
<organism evidence="3 4">
    <name type="scientific">Methanimicrococcus blatticola</name>
    <dbReference type="NCBI Taxonomy" id="91560"/>
    <lineage>
        <taxon>Archaea</taxon>
        <taxon>Methanobacteriati</taxon>
        <taxon>Methanobacteriota</taxon>
        <taxon>Stenosarchaea group</taxon>
        <taxon>Methanomicrobia</taxon>
        <taxon>Methanosarcinales</taxon>
        <taxon>Methanosarcinaceae</taxon>
        <taxon>Methanimicrococcus</taxon>
    </lineage>
</organism>
<evidence type="ECO:0000259" key="2">
    <source>
        <dbReference type="PROSITE" id="PS51464"/>
    </source>
</evidence>
<evidence type="ECO:0000256" key="1">
    <source>
        <dbReference type="ARBA" id="ARBA00009235"/>
    </source>
</evidence>
<comment type="caution">
    <text evidence="3">The sequence shown here is derived from an EMBL/GenBank/DDBJ whole genome shotgun (WGS) entry which is preliminary data.</text>
</comment>
<gene>
    <name evidence="3" type="ORF">C7391_1296</name>
</gene>
<sequence>MSCGCQKDTAKESVNESMKESTDIVIETMEILAEQIKATTEAVSQNEIYDMLTTLLTAKESGNTVFVAGAGRSGLMGRAFAMRLMHMGFKTYVVGDTVTPAVQKGDVLVAISGSGNTKSIVEIGSKCKTIGATVIAITSKDGSDLKKLPAINVILPAKSKDDNSGGPVKTPMGTSFEILALVFLDSVIMQLIDLTGVTEDEMKARHANTE</sequence>
<name>A0A484F4A1_9EURY</name>
<dbReference type="PANTHER" id="PTHR43443">
    <property type="entry name" value="3-HEXULOSE-6-PHOSPHATE ISOMERASE"/>
    <property type="match status" value="1"/>
</dbReference>
<evidence type="ECO:0000313" key="4">
    <source>
        <dbReference type="Proteomes" id="UP000294855"/>
    </source>
</evidence>
<reference evidence="3 4" key="1">
    <citation type="submission" date="2019-03" db="EMBL/GenBank/DDBJ databases">
        <title>Genomic Encyclopedia of Type Strains, Phase IV (KMG-IV): sequencing the most valuable type-strain genomes for metagenomic binning, comparative biology and taxonomic classification.</title>
        <authorList>
            <person name="Goeker M."/>
        </authorList>
    </citation>
    <scope>NUCLEOTIDE SEQUENCE [LARGE SCALE GENOMIC DNA]</scope>
    <source>
        <strain evidence="3 4">DSM 13328</strain>
    </source>
</reference>
<dbReference type="PROSITE" id="PS51464">
    <property type="entry name" value="SIS"/>
    <property type="match status" value="1"/>
</dbReference>
<keyword evidence="4" id="KW-1185">Reference proteome</keyword>
<keyword evidence="3" id="KW-0413">Isomerase</keyword>
<dbReference type="NCBIfam" id="TIGR03127">
    <property type="entry name" value="RuMP_HxlB"/>
    <property type="match status" value="1"/>
</dbReference>
<dbReference type="EMBL" id="SNYS01000009">
    <property type="protein sequence ID" value="TDQ68352.1"/>
    <property type="molecule type" value="Genomic_DNA"/>
</dbReference>
<evidence type="ECO:0000313" key="3">
    <source>
        <dbReference type="EMBL" id="TDQ68352.1"/>
    </source>
</evidence>
<proteinExistence type="inferred from homology"/>
<dbReference type="InterPro" id="IPR017552">
    <property type="entry name" value="PHI/rmpB"/>
</dbReference>
<feature type="domain" description="SIS" evidence="2">
    <location>
        <begin position="52"/>
        <end position="197"/>
    </location>
</feature>
<dbReference type="Proteomes" id="UP000294855">
    <property type="component" value="Unassembled WGS sequence"/>
</dbReference>
<protein>
    <submittedName>
        <fullName evidence="3">3-hexulose-6-phosphate isomerase</fullName>
    </submittedName>
</protein>
<dbReference type="GO" id="GO:0016853">
    <property type="term" value="F:isomerase activity"/>
    <property type="evidence" value="ECO:0007669"/>
    <property type="project" value="UniProtKB-KW"/>
</dbReference>
<dbReference type="GO" id="GO:0097367">
    <property type="term" value="F:carbohydrate derivative binding"/>
    <property type="evidence" value="ECO:0007669"/>
    <property type="project" value="InterPro"/>
</dbReference>
<dbReference type="GO" id="GO:1901135">
    <property type="term" value="P:carbohydrate derivative metabolic process"/>
    <property type="evidence" value="ECO:0007669"/>
    <property type="project" value="InterPro"/>
</dbReference>
<dbReference type="Pfam" id="PF01380">
    <property type="entry name" value="SIS"/>
    <property type="match status" value="1"/>
</dbReference>